<dbReference type="GeneID" id="8101386"/>
<accession>B8LZR6</accession>
<name>B8LZR6_TALSN</name>
<dbReference type="RefSeq" id="XP_002477811.1">
    <property type="nucleotide sequence ID" value="XM_002477766.1"/>
</dbReference>
<dbReference type="Proteomes" id="UP000001745">
    <property type="component" value="Unassembled WGS sequence"/>
</dbReference>
<organism evidence="1 2">
    <name type="scientific">Talaromyces stipitatus (strain ATCC 10500 / CBS 375.48 / QM 6759 / NRRL 1006)</name>
    <name type="common">Penicillium stipitatum</name>
    <dbReference type="NCBI Taxonomy" id="441959"/>
    <lineage>
        <taxon>Eukaryota</taxon>
        <taxon>Fungi</taxon>
        <taxon>Dikarya</taxon>
        <taxon>Ascomycota</taxon>
        <taxon>Pezizomycotina</taxon>
        <taxon>Eurotiomycetes</taxon>
        <taxon>Eurotiomycetidae</taxon>
        <taxon>Eurotiales</taxon>
        <taxon>Trichocomaceae</taxon>
        <taxon>Talaromyces</taxon>
        <taxon>Talaromyces sect. Talaromyces</taxon>
    </lineage>
</organism>
<dbReference type="HOGENOM" id="CLU_3126038_0_0_1"/>
<protein>
    <submittedName>
        <fullName evidence="1">Uncharacterized protein</fullName>
    </submittedName>
</protein>
<dbReference type="AlphaFoldDB" id="B8LZR6"/>
<keyword evidence="2" id="KW-1185">Reference proteome</keyword>
<proteinExistence type="predicted"/>
<reference evidence="2" key="1">
    <citation type="journal article" date="2015" name="Genome Announc.">
        <title>Genome sequence of the AIDS-associated pathogen Penicillium marneffei (ATCC18224) and its near taxonomic relative Talaromyces stipitatus (ATCC10500).</title>
        <authorList>
            <person name="Nierman W.C."/>
            <person name="Fedorova-Abrams N.D."/>
            <person name="Andrianopoulos A."/>
        </authorList>
    </citation>
    <scope>NUCLEOTIDE SEQUENCE [LARGE SCALE GENOMIC DNA]</scope>
    <source>
        <strain evidence="2">ATCC 10500 / CBS 375.48 / QM 6759 / NRRL 1006</strain>
    </source>
</reference>
<sequence length="50" mass="5908">MSNINKDSISSKYIDQFTKLYKRGILELIRSPFFKVLFERKPQVLSFPAI</sequence>
<dbReference type="EMBL" id="EQ962653">
    <property type="protein sequence ID" value="EED20848.1"/>
    <property type="molecule type" value="Genomic_DNA"/>
</dbReference>
<evidence type="ECO:0000313" key="2">
    <source>
        <dbReference type="Proteomes" id="UP000001745"/>
    </source>
</evidence>
<dbReference type="InParanoid" id="B8LZR6"/>
<dbReference type="VEuPathDB" id="FungiDB:TSTA_080810"/>
<evidence type="ECO:0000313" key="1">
    <source>
        <dbReference type="EMBL" id="EED20848.1"/>
    </source>
</evidence>
<gene>
    <name evidence="1" type="ORF">TSTA_080810</name>
</gene>